<dbReference type="AlphaFoldDB" id="A0A376H0E1"/>
<dbReference type="PROSITE" id="PS50234">
    <property type="entry name" value="VWFA"/>
    <property type="match status" value="1"/>
</dbReference>
<feature type="domain" description="VWFA" evidence="2">
    <location>
        <begin position="573"/>
        <end position="752"/>
    </location>
</feature>
<accession>A0A376H0E1</accession>
<dbReference type="EMBL" id="UFYW01000001">
    <property type="protein sequence ID" value="STD82275.1"/>
    <property type="molecule type" value="Genomic_DNA"/>
</dbReference>
<keyword evidence="3" id="KW-0645">Protease</keyword>
<dbReference type="GO" id="GO:0005524">
    <property type="term" value="F:ATP binding"/>
    <property type="evidence" value="ECO:0007669"/>
    <property type="project" value="UniProtKB-KW"/>
</dbReference>
<evidence type="ECO:0000313" key="4">
    <source>
        <dbReference type="Proteomes" id="UP000254807"/>
    </source>
</evidence>
<evidence type="ECO:0000256" key="1">
    <source>
        <dbReference type="SAM" id="MobiDB-lite"/>
    </source>
</evidence>
<dbReference type="GO" id="GO:0008233">
    <property type="term" value="F:peptidase activity"/>
    <property type="evidence" value="ECO:0007669"/>
    <property type="project" value="UniProtKB-KW"/>
</dbReference>
<sequence>MGINRTPFTLTEGRHFSKLEQQMIWQKPASHQTSQEELRIAQEIKLNWQDPEMKIFNVLLEGDAGSGKTQLAKALSYDLQLPYTKITCFADMDKSDVFGALLPIVATDQEEDSELLEAIYLSDSLDQVIQVIADHYSLTTEGAREKLADLIRRIEETDTTDVVHYKFYPSEIVRAMEKGYLLEIQEPTVIRDASVLVALNSALEQNGMLNLPTGVVRRHPDCVVIITTNRNYQGNRPLNESLRDRMQHAEKMDLPELSVMVARGLAKTGFQDQAIASKMAEIIRLLDTSARANAIKGVAGMRSYFYWLNTVKNGQSPLDTLAVKVLYKLTTDPDELRLLQEALDQSELLLELRRLYQGQKMSHRQPIQGRIVSAEEADARNIEEASLQMGTVASTEETAETMETPEALDTQETNQDDQEAVPQDTIDGDSLESQHSSDEGHTKEGSEQSAQEPSNQHLSIEEFRQLDKEVRKQANQEARQALKQSIHAKEGLIVHRPKLQENASQKARQLLAPLLPVVETITKQLLELLENEAASSYGKGKYSGTRFDASRVAYGDFRTFDKKNPPHEQPSLAIALRIDESGSMVREGRITAAQQAALAVSAFAQRLDLPLMIYGDTADLSVREKTSLYSYKEFAEPFDYVPAKLMSLQPRQNNRDGAVLRVLAEKLSQQSATTKLLLTISDGQPKAMPDYTGNKAKADIQAVIKEYERQEIIFLSAAIGQDKDVIKEIYGAERYIDISNLKEFPKQLLTLISRYF</sequence>
<dbReference type="GO" id="GO:0006508">
    <property type="term" value="P:proteolysis"/>
    <property type="evidence" value="ECO:0007669"/>
    <property type="project" value="UniProtKB-KW"/>
</dbReference>
<keyword evidence="4" id="KW-1185">Reference proteome</keyword>
<feature type="region of interest" description="Disordered" evidence="1">
    <location>
        <begin position="385"/>
        <end position="457"/>
    </location>
</feature>
<dbReference type="InterPro" id="IPR011704">
    <property type="entry name" value="ATPase_dyneun-rel_AAA"/>
</dbReference>
<evidence type="ECO:0000313" key="3">
    <source>
        <dbReference type="EMBL" id="STD82275.1"/>
    </source>
</evidence>
<dbReference type="SUPFAM" id="SSF53300">
    <property type="entry name" value="vWA-like"/>
    <property type="match status" value="1"/>
</dbReference>
<dbReference type="Proteomes" id="UP000254807">
    <property type="component" value="Unassembled WGS sequence"/>
</dbReference>
<dbReference type="CDD" id="cd01454">
    <property type="entry name" value="vWA_norD_type"/>
    <property type="match status" value="1"/>
</dbReference>
<protein>
    <submittedName>
        <fullName evidence="3">ATP-dependent protease ATP-binding subunit ClpX</fullName>
    </submittedName>
</protein>
<feature type="compositionally biased region" description="Basic and acidic residues" evidence="1">
    <location>
        <begin position="435"/>
        <end position="446"/>
    </location>
</feature>
<dbReference type="PANTHER" id="PTHR41248:SF1">
    <property type="entry name" value="NORD PROTEIN"/>
    <property type="match status" value="1"/>
</dbReference>
<dbReference type="InterPro" id="IPR025861">
    <property type="entry name" value="CobT_VWA_dom"/>
</dbReference>
<name>A0A376H0E1_ENTGA</name>
<dbReference type="Pfam" id="PF07728">
    <property type="entry name" value="AAA_5"/>
    <property type="match status" value="1"/>
</dbReference>
<reference evidence="3 4" key="1">
    <citation type="submission" date="2018-06" db="EMBL/GenBank/DDBJ databases">
        <authorList>
            <consortium name="Pathogen Informatics"/>
            <person name="Doyle S."/>
        </authorList>
    </citation>
    <scope>NUCLEOTIDE SEQUENCE [LARGE SCALE GENOMIC DNA]</scope>
    <source>
        <strain evidence="3 4">NCTC12360</strain>
    </source>
</reference>
<dbReference type="GO" id="GO:0016887">
    <property type="term" value="F:ATP hydrolysis activity"/>
    <property type="evidence" value="ECO:0007669"/>
    <property type="project" value="InterPro"/>
</dbReference>
<dbReference type="RefSeq" id="WP_060814948.1">
    <property type="nucleotide sequence ID" value="NZ_JARPZP010000007.1"/>
</dbReference>
<organism evidence="3 4">
    <name type="scientific">Enterococcus gallinarum</name>
    <dbReference type="NCBI Taxonomy" id="1353"/>
    <lineage>
        <taxon>Bacteria</taxon>
        <taxon>Bacillati</taxon>
        <taxon>Bacillota</taxon>
        <taxon>Bacilli</taxon>
        <taxon>Lactobacillales</taxon>
        <taxon>Enterococcaceae</taxon>
        <taxon>Enterococcus</taxon>
    </lineage>
</organism>
<dbReference type="InterPro" id="IPR051928">
    <property type="entry name" value="NorD/CobT"/>
</dbReference>
<keyword evidence="3" id="KW-0378">Hydrolase</keyword>
<proteinExistence type="predicted"/>
<dbReference type="Pfam" id="PF11775">
    <property type="entry name" value="CobT_C"/>
    <property type="match status" value="1"/>
</dbReference>
<keyword evidence="3" id="KW-0067">ATP-binding</keyword>
<dbReference type="PANTHER" id="PTHR41248">
    <property type="entry name" value="NORD PROTEIN"/>
    <property type="match status" value="1"/>
</dbReference>
<dbReference type="SUPFAM" id="SSF52540">
    <property type="entry name" value="P-loop containing nucleoside triphosphate hydrolases"/>
    <property type="match status" value="1"/>
</dbReference>
<feature type="compositionally biased region" description="Polar residues" evidence="1">
    <location>
        <begin position="447"/>
        <end position="457"/>
    </location>
</feature>
<feature type="compositionally biased region" description="Low complexity" evidence="1">
    <location>
        <begin position="391"/>
        <end position="407"/>
    </location>
</feature>
<dbReference type="InterPro" id="IPR036465">
    <property type="entry name" value="vWFA_dom_sf"/>
</dbReference>
<keyword evidence="3" id="KW-0547">Nucleotide-binding</keyword>
<dbReference type="Gene3D" id="3.40.50.410">
    <property type="entry name" value="von Willebrand factor, type A domain"/>
    <property type="match status" value="1"/>
</dbReference>
<evidence type="ECO:0000259" key="2">
    <source>
        <dbReference type="PROSITE" id="PS50234"/>
    </source>
</evidence>
<dbReference type="InterPro" id="IPR002035">
    <property type="entry name" value="VWF_A"/>
</dbReference>
<dbReference type="Gene3D" id="3.40.50.300">
    <property type="entry name" value="P-loop containing nucleotide triphosphate hydrolases"/>
    <property type="match status" value="1"/>
</dbReference>
<dbReference type="OrthoDB" id="9808317at2"/>
<dbReference type="InterPro" id="IPR027417">
    <property type="entry name" value="P-loop_NTPase"/>
</dbReference>
<gene>
    <name evidence="3" type="ORF">NCTC12360_00696</name>
</gene>